<evidence type="ECO:0000256" key="5">
    <source>
        <dbReference type="ARBA" id="ARBA00023040"/>
    </source>
</evidence>
<dbReference type="KEGG" id="emc:129333999"/>
<keyword evidence="5 10" id="KW-0297">G-protein coupled receptor</keyword>
<dbReference type="AlphaFoldDB" id="A0AA97JPG3"/>
<keyword evidence="2" id="KW-1003">Cell membrane</keyword>
<dbReference type="RefSeq" id="XP_054841897.1">
    <property type="nucleotide sequence ID" value="XM_054985922.1"/>
</dbReference>
<accession>A0AA97JPG3</accession>
<keyword evidence="3 10" id="KW-0812">Transmembrane</keyword>
<dbReference type="GO" id="GO:0004930">
    <property type="term" value="F:G protein-coupled receptor activity"/>
    <property type="evidence" value="ECO:0007669"/>
    <property type="project" value="UniProtKB-KW"/>
</dbReference>
<evidence type="ECO:0000313" key="13">
    <source>
        <dbReference type="Proteomes" id="UP001190640"/>
    </source>
</evidence>
<evidence type="ECO:0000256" key="6">
    <source>
        <dbReference type="ARBA" id="ARBA00023136"/>
    </source>
</evidence>
<evidence type="ECO:0000256" key="3">
    <source>
        <dbReference type="ARBA" id="ARBA00022692"/>
    </source>
</evidence>
<evidence type="ECO:0000256" key="10">
    <source>
        <dbReference type="RuleBase" id="RU000688"/>
    </source>
</evidence>
<evidence type="ECO:0000256" key="9">
    <source>
        <dbReference type="ARBA" id="ARBA00061394"/>
    </source>
</evidence>
<evidence type="ECO:0000256" key="2">
    <source>
        <dbReference type="ARBA" id="ARBA00022475"/>
    </source>
</evidence>
<dbReference type="SUPFAM" id="SSF81321">
    <property type="entry name" value="Family A G protein-coupled receptor-like"/>
    <property type="match status" value="1"/>
</dbReference>
<dbReference type="Gene3D" id="1.20.1070.10">
    <property type="entry name" value="Rhodopsin 7-helix transmembrane proteins"/>
    <property type="match status" value="1"/>
</dbReference>
<keyword evidence="4 11" id="KW-1133">Transmembrane helix</keyword>
<dbReference type="InterPro" id="IPR026234">
    <property type="entry name" value="MRGPCRFAMILY"/>
</dbReference>
<evidence type="ECO:0000256" key="7">
    <source>
        <dbReference type="ARBA" id="ARBA00023170"/>
    </source>
</evidence>
<evidence type="ECO:0000256" key="8">
    <source>
        <dbReference type="ARBA" id="ARBA00023224"/>
    </source>
</evidence>
<feature type="transmembrane region" description="Helical" evidence="11">
    <location>
        <begin position="28"/>
        <end position="51"/>
    </location>
</feature>
<organism evidence="13 14">
    <name type="scientific">Eublepharis macularius</name>
    <name type="common">Leopard gecko</name>
    <name type="synonym">Cyrtodactylus macularius</name>
    <dbReference type="NCBI Taxonomy" id="481883"/>
    <lineage>
        <taxon>Eukaryota</taxon>
        <taxon>Metazoa</taxon>
        <taxon>Chordata</taxon>
        <taxon>Craniata</taxon>
        <taxon>Vertebrata</taxon>
        <taxon>Euteleostomi</taxon>
        <taxon>Lepidosauria</taxon>
        <taxon>Squamata</taxon>
        <taxon>Bifurcata</taxon>
        <taxon>Gekkota</taxon>
        <taxon>Eublepharidae</taxon>
        <taxon>Eublepharinae</taxon>
        <taxon>Eublepharis</taxon>
    </lineage>
</organism>
<comment type="subcellular location">
    <subcellularLocation>
        <location evidence="1">Cell membrane</location>
        <topology evidence="1">Multi-pass membrane protein</topology>
    </subcellularLocation>
</comment>
<feature type="transmembrane region" description="Helical" evidence="11">
    <location>
        <begin position="168"/>
        <end position="192"/>
    </location>
</feature>
<keyword evidence="13" id="KW-1185">Reference proteome</keyword>
<dbReference type="GO" id="GO:0005886">
    <property type="term" value="C:plasma membrane"/>
    <property type="evidence" value="ECO:0007669"/>
    <property type="project" value="UniProtKB-SubCell"/>
</dbReference>
<reference evidence="14" key="1">
    <citation type="submission" date="2025-08" db="UniProtKB">
        <authorList>
            <consortium name="RefSeq"/>
        </authorList>
    </citation>
    <scope>IDENTIFICATION</scope>
    <source>
        <tissue evidence="14">Blood</tissue>
    </source>
</reference>
<evidence type="ECO:0000259" key="12">
    <source>
        <dbReference type="PROSITE" id="PS50262"/>
    </source>
</evidence>
<dbReference type="PRINTS" id="PR02108">
    <property type="entry name" value="MRGPCRFAMILY"/>
</dbReference>
<dbReference type="PROSITE" id="PS00237">
    <property type="entry name" value="G_PROTEIN_RECEP_F1_1"/>
    <property type="match status" value="1"/>
</dbReference>
<feature type="transmembrane region" description="Helical" evidence="11">
    <location>
        <begin position="244"/>
        <end position="263"/>
    </location>
</feature>
<dbReference type="InterPro" id="IPR017452">
    <property type="entry name" value="GPCR_Rhodpsn_7TM"/>
</dbReference>
<dbReference type="PANTHER" id="PTHR11334">
    <property type="entry name" value="MAS-RELATED G-PROTEIN COUPLED RECEPTOR"/>
    <property type="match status" value="1"/>
</dbReference>
<feature type="transmembrane region" description="Helical" evidence="11">
    <location>
        <begin position="90"/>
        <end position="113"/>
    </location>
</feature>
<evidence type="ECO:0000256" key="1">
    <source>
        <dbReference type="ARBA" id="ARBA00004651"/>
    </source>
</evidence>
<keyword evidence="8 10" id="KW-0807">Transducer</keyword>
<evidence type="ECO:0000256" key="4">
    <source>
        <dbReference type="ARBA" id="ARBA00022989"/>
    </source>
</evidence>
<dbReference type="InterPro" id="IPR000276">
    <property type="entry name" value="GPCR_Rhodpsn"/>
</dbReference>
<gene>
    <name evidence="14" type="primary">LOC129333999</name>
</gene>
<feature type="transmembrane region" description="Helical" evidence="11">
    <location>
        <begin position="133"/>
        <end position="156"/>
    </location>
</feature>
<feature type="domain" description="G-protein coupled receptors family 1 profile" evidence="12">
    <location>
        <begin position="43"/>
        <end position="260"/>
    </location>
</feature>
<protein>
    <submittedName>
        <fullName evidence="14">Proto-oncogene Mas-like</fullName>
    </submittedName>
</protein>
<keyword evidence="7 10" id="KW-0675">Receptor</keyword>
<dbReference type="GeneID" id="129333999"/>
<keyword evidence="6 11" id="KW-0472">Membrane</keyword>
<name>A0AA97JPG3_EUBMA</name>
<proteinExistence type="inferred from homology"/>
<feature type="transmembrane region" description="Helical" evidence="11">
    <location>
        <begin position="204"/>
        <end position="224"/>
    </location>
</feature>
<dbReference type="PROSITE" id="PS50262">
    <property type="entry name" value="G_PROTEIN_RECEP_F1_2"/>
    <property type="match status" value="1"/>
</dbReference>
<dbReference type="Proteomes" id="UP001190640">
    <property type="component" value="Chromosome 7"/>
</dbReference>
<feature type="transmembrane region" description="Helical" evidence="11">
    <location>
        <begin position="63"/>
        <end position="84"/>
    </location>
</feature>
<evidence type="ECO:0000256" key="11">
    <source>
        <dbReference type="SAM" id="Phobius"/>
    </source>
</evidence>
<dbReference type="PRINTS" id="PR00237">
    <property type="entry name" value="GPCRRHODOPSN"/>
</dbReference>
<dbReference type="PANTHER" id="PTHR11334:SF68">
    <property type="entry name" value="G-PROTEIN COUPLED RECEPTORS FAMILY 1 PROFILE DOMAIN-CONTAINING PROTEIN-RELATED"/>
    <property type="match status" value="1"/>
</dbReference>
<sequence>MTNQTEYDDTESDTEWWENLSEYFEQRIISSVILFIGILGFMGNGIVLWFLCFCIKRNSFTVYILNLAVADIGVLITMTIFFAVGSASSMFIYVELIIFTYSTSQFLLTVISIDRCVCVLFPIWHRLHRPSHLSTIVCAVIWVLSFLLNGTHYILLKTEILGNDHHLMFYQFFVNALLCVPLMIVSTLTLFIKVCFKSQQRQRGRLLTAILLTLLFFLLFAFPLNASYLVFTLYTNSLASPMRYGLLCASLNSSINPFIYFLVGRKKSQSRESMKAMLWRILEAEEGHREGEQISIQTQL</sequence>
<dbReference type="FunFam" id="1.20.1070.10:FF:000193">
    <property type="entry name" value="Mas-related G-protein coupled receptor member E"/>
    <property type="match status" value="1"/>
</dbReference>
<evidence type="ECO:0000313" key="14">
    <source>
        <dbReference type="RefSeq" id="XP_054841897.1"/>
    </source>
</evidence>
<dbReference type="Pfam" id="PF00001">
    <property type="entry name" value="7tm_1"/>
    <property type="match status" value="1"/>
</dbReference>
<comment type="similarity">
    <text evidence="9">Belongs to the G-protein coupled receptor 1 family. Mas subfamily.</text>
</comment>